<dbReference type="Pfam" id="PF12274">
    <property type="entry name" value="DUF3615"/>
    <property type="match status" value="1"/>
</dbReference>
<dbReference type="PANTHER" id="PTHR33326:SF21">
    <property type="match status" value="1"/>
</dbReference>
<organism evidence="2">
    <name type="scientific">Triticum urartu</name>
    <name type="common">Red wild einkorn</name>
    <name type="synonym">Crithodium urartu</name>
    <dbReference type="NCBI Taxonomy" id="4572"/>
    <lineage>
        <taxon>Eukaryota</taxon>
        <taxon>Viridiplantae</taxon>
        <taxon>Streptophyta</taxon>
        <taxon>Embryophyta</taxon>
        <taxon>Tracheophyta</taxon>
        <taxon>Spermatophyta</taxon>
        <taxon>Magnoliopsida</taxon>
        <taxon>Liliopsida</taxon>
        <taxon>Poales</taxon>
        <taxon>Poaceae</taxon>
        <taxon>BOP clade</taxon>
        <taxon>Pooideae</taxon>
        <taxon>Triticodae</taxon>
        <taxon>Triticeae</taxon>
        <taxon>Triticinae</taxon>
        <taxon>Triticum</taxon>
    </lineage>
</organism>
<gene>
    <name evidence="2" type="ORF">TRIUR3_12901</name>
</gene>
<evidence type="ECO:0000259" key="1">
    <source>
        <dbReference type="Pfam" id="PF12274"/>
    </source>
</evidence>
<dbReference type="AlphaFoldDB" id="M8AIV9"/>
<proteinExistence type="predicted"/>
<dbReference type="EMBL" id="KD105961">
    <property type="protein sequence ID" value="EMS60714.1"/>
    <property type="molecule type" value="Genomic_DNA"/>
</dbReference>
<protein>
    <recommendedName>
        <fullName evidence="1">DUF3615 domain-containing protein</fullName>
    </recommendedName>
</protein>
<name>M8AIV9_TRIUA</name>
<dbReference type="PANTHER" id="PTHR33326">
    <property type="entry name" value="OS05G0543800 PROTEIN"/>
    <property type="match status" value="1"/>
</dbReference>
<sequence length="214" mass="24041">MRQVSRQFVCPGSWTLPSPPLCLADVMSGYPGASVLRVPTTSRAFFVWSGNDFDTLQTLDGSALKEFHEFQDFWLACAERHMSLRPKSPPPEELMKRKQERNRKSLITDLEFVEEKERNLVGGVAAGYVHSNFVAKGVDGRPTLFFAEMLHGCFLQEHVILCTPLEDTDSGCCFGCNQHARKLRHPTCGGYLGGLEDVPFPYVEEDSDDDCFLD</sequence>
<dbReference type="InterPro" id="IPR022059">
    <property type="entry name" value="DUF3615"/>
</dbReference>
<evidence type="ECO:0000313" key="2">
    <source>
        <dbReference type="EMBL" id="EMS60714.1"/>
    </source>
</evidence>
<accession>M8AIV9</accession>
<reference evidence="2" key="1">
    <citation type="journal article" date="2013" name="Nature">
        <title>Draft genome of the wheat A-genome progenitor Triticum urartu.</title>
        <authorList>
            <person name="Ling H.Q."/>
            <person name="Zhao S."/>
            <person name="Liu D."/>
            <person name="Wang J."/>
            <person name="Sun H."/>
            <person name="Zhang C."/>
            <person name="Fan H."/>
            <person name="Li D."/>
            <person name="Dong L."/>
            <person name="Tao Y."/>
            <person name="Gao C."/>
            <person name="Wu H."/>
            <person name="Li Y."/>
            <person name="Cui Y."/>
            <person name="Guo X."/>
            <person name="Zheng S."/>
            <person name="Wang B."/>
            <person name="Yu K."/>
            <person name="Liang Q."/>
            <person name="Yang W."/>
            <person name="Lou X."/>
            <person name="Chen J."/>
            <person name="Feng M."/>
            <person name="Jian J."/>
            <person name="Zhang X."/>
            <person name="Luo G."/>
            <person name="Jiang Y."/>
            <person name="Liu J."/>
            <person name="Wang Z."/>
            <person name="Sha Y."/>
            <person name="Zhang B."/>
            <person name="Wu H."/>
            <person name="Tang D."/>
            <person name="Shen Q."/>
            <person name="Xue P."/>
            <person name="Zou S."/>
            <person name="Wang X."/>
            <person name="Liu X."/>
            <person name="Wang F."/>
            <person name="Yang Y."/>
            <person name="An X."/>
            <person name="Dong Z."/>
            <person name="Zhang K."/>
            <person name="Zhang X."/>
            <person name="Luo M.C."/>
            <person name="Dvorak J."/>
            <person name="Tong Y."/>
            <person name="Wang J."/>
            <person name="Yang H."/>
            <person name="Li Z."/>
            <person name="Wang D."/>
            <person name="Zhang A."/>
            <person name="Wang J."/>
        </authorList>
    </citation>
    <scope>NUCLEOTIDE SEQUENCE</scope>
</reference>
<feature type="domain" description="DUF3615" evidence="1">
    <location>
        <begin position="122"/>
        <end position="186"/>
    </location>
</feature>